<feature type="domain" description="BRCT" evidence="2">
    <location>
        <begin position="133"/>
        <end position="199"/>
    </location>
</feature>
<dbReference type="GO" id="GO:2000781">
    <property type="term" value="P:positive regulation of double-strand break repair"/>
    <property type="evidence" value="ECO:0007669"/>
    <property type="project" value="InterPro"/>
</dbReference>
<protein>
    <submittedName>
        <fullName evidence="3">DNA topoisomerase 2-binding protein 1</fullName>
    </submittedName>
</protein>
<dbReference type="GO" id="GO:0005634">
    <property type="term" value="C:nucleus"/>
    <property type="evidence" value="ECO:0007669"/>
    <property type="project" value="TreeGrafter"/>
</dbReference>
<dbReference type="PANTHER" id="PTHR46677:SF1">
    <property type="entry name" value="SMC5-SMC6 COMPLEX LOCALIZATION FACTOR PROTEIN 1"/>
    <property type="match status" value="1"/>
</dbReference>
<feature type="compositionally biased region" description="Basic and acidic residues" evidence="1">
    <location>
        <begin position="86"/>
        <end position="95"/>
    </location>
</feature>
<evidence type="ECO:0000256" key="1">
    <source>
        <dbReference type="SAM" id="MobiDB-lite"/>
    </source>
</evidence>
<dbReference type="InterPro" id="IPR001357">
    <property type="entry name" value="BRCT_dom"/>
</dbReference>
<comment type="caution">
    <text evidence="3">The sequence shown here is derived from an EMBL/GenBank/DDBJ whole genome shotgun (WGS) entry which is preliminary data.</text>
</comment>
<sequence length="357" mass="39343">MHDEKTANGISLRGDVTMEPTEKYLRVQDAANMDAKPFNSNPDPVGAVLPQIRSAVPSTSNSIGAPAGTSSADNAQLNPRYGPESMTERTEQAKPRILPHAKEASQSKMPIGHIPSVKQERISIVVSGNVRRFIFTSVLPQERLRLSNIIERLGGIADPGELNDDCTHLICGKLIRGSKLMGCIASGKWVVAADYVDRSLDAGTWLSETDFEVGSPSRLSATNLSERELKLAQACRRWRIKLANTDPSKRVGAFHKWRCLLYCSDEKAAGLIPMLKSGGAEVVVRKNGEGAPLTFRPTHAVVCSCNMWNMEELEELVSIGAKVFHLDYISKFLLDEHVDESASYHTDYKKYLQKHGK</sequence>
<name>A0AAD5NC00_PARTN</name>
<keyword evidence="4" id="KW-1185">Reference proteome</keyword>
<feature type="region of interest" description="Disordered" evidence="1">
    <location>
        <begin position="57"/>
        <end position="95"/>
    </location>
</feature>
<dbReference type="InterPro" id="IPR036420">
    <property type="entry name" value="BRCT_dom_sf"/>
</dbReference>
<dbReference type="SUPFAM" id="SSF52113">
    <property type="entry name" value="BRCT domain"/>
    <property type="match status" value="1"/>
</dbReference>
<feature type="compositionally biased region" description="Polar residues" evidence="1">
    <location>
        <begin position="57"/>
        <end position="77"/>
    </location>
</feature>
<evidence type="ECO:0000313" key="4">
    <source>
        <dbReference type="Proteomes" id="UP001196413"/>
    </source>
</evidence>
<evidence type="ECO:0000313" key="3">
    <source>
        <dbReference type="EMBL" id="KAJ1363284.1"/>
    </source>
</evidence>
<dbReference type="Gene3D" id="3.40.50.10190">
    <property type="entry name" value="BRCT domain"/>
    <property type="match status" value="2"/>
</dbReference>
<dbReference type="CDD" id="cd17738">
    <property type="entry name" value="BRCT_TopBP1_rpt7"/>
    <property type="match status" value="1"/>
</dbReference>
<accession>A0AAD5NC00</accession>
<dbReference type="GO" id="GO:1990166">
    <property type="term" value="P:protein localization to site of double-strand break"/>
    <property type="evidence" value="ECO:0007669"/>
    <property type="project" value="TreeGrafter"/>
</dbReference>
<dbReference type="EMBL" id="JAHQIW010004661">
    <property type="protein sequence ID" value="KAJ1363284.1"/>
    <property type="molecule type" value="Genomic_DNA"/>
</dbReference>
<dbReference type="AlphaFoldDB" id="A0AAD5NC00"/>
<evidence type="ECO:0000259" key="2">
    <source>
        <dbReference type="Pfam" id="PF00533"/>
    </source>
</evidence>
<dbReference type="GO" id="GO:0035861">
    <property type="term" value="C:site of double-strand break"/>
    <property type="evidence" value="ECO:0007669"/>
    <property type="project" value="TreeGrafter"/>
</dbReference>
<dbReference type="Pfam" id="PF00533">
    <property type="entry name" value="BRCT"/>
    <property type="match status" value="1"/>
</dbReference>
<proteinExistence type="predicted"/>
<dbReference type="Proteomes" id="UP001196413">
    <property type="component" value="Unassembled WGS sequence"/>
</dbReference>
<gene>
    <name evidence="3" type="primary">TOPBP1</name>
    <name evidence="3" type="ORF">KIN20_023121</name>
</gene>
<dbReference type="GO" id="GO:0006974">
    <property type="term" value="P:DNA damage response"/>
    <property type="evidence" value="ECO:0007669"/>
    <property type="project" value="TreeGrafter"/>
</dbReference>
<organism evidence="3 4">
    <name type="scientific">Parelaphostrongylus tenuis</name>
    <name type="common">Meningeal worm</name>
    <dbReference type="NCBI Taxonomy" id="148309"/>
    <lineage>
        <taxon>Eukaryota</taxon>
        <taxon>Metazoa</taxon>
        <taxon>Ecdysozoa</taxon>
        <taxon>Nematoda</taxon>
        <taxon>Chromadorea</taxon>
        <taxon>Rhabditida</taxon>
        <taxon>Rhabditina</taxon>
        <taxon>Rhabditomorpha</taxon>
        <taxon>Strongyloidea</taxon>
        <taxon>Metastrongylidae</taxon>
        <taxon>Parelaphostrongylus</taxon>
    </lineage>
</organism>
<dbReference type="FunFam" id="3.40.50.10190:FF:000018">
    <property type="entry name" value="DNA topoisomerase 2-binding protein 1"/>
    <property type="match status" value="1"/>
</dbReference>
<dbReference type="InterPro" id="IPR042479">
    <property type="entry name" value="Slf1"/>
</dbReference>
<dbReference type="PANTHER" id="PTHR46677">
    <property type="entry name" value="SMC5-SMC6 COMPLEX LOCALIZATION FACTOR PROTEIN 1"/>
    <property type="match status" value="1"/>
</dbReference>
<reference evidence="3" key="1">
    <citation type="submission" date="2021-06" db="EMBL/GenBank/DDBJ databases">
        <title>Parelaphostrongylus tenuis whole genome reference sequence.</title>
        <authorList>
            <person name="Garwood T.J."/>
            <person name="Larsen P.A."/>
            <person name="Fountain-Jones N.M."/>
            <person name="Garbe J.R."/>
            <person name="Macchietto M.G."/>
            <person name="Kania S.A."/>
            <person name="Gerhold R.W."/>
            <person name="Richards J.E."/>
            <person name="Wolf T.M."/>
        </authorList>
    </citation>
    <scope>NUCLEOTIDE SEQUENCE</scope>
    <source>
        <strain evidence="3">MNPRO001-30</strain>
        <tissue evidence="3">Meninges</tissue>
    </source>
</reference>